<reference evidence="10" key="1">
    <citation type="journal article" date="2014" name="Int. J. Syst. Evol. Microbiol.">
        <title>Complete genome sequence of Corynebacterium casei LMG S-19264T (=DSM 44701T), isolated from a smear-ripened cheese.</title>
        <authorList>
            <consortium name="US DOE Joint Genome Institute (JGI-PGF)"/>
            <person name="Walter F."/>
            <person name="Albersmeier A."/>
            <person name="Kalinowski J."/>
            <person name="Ruckert C."/>
        </authorList>
    </citation>
    <scope>NUCLEOTIDE SEQUENCE</scope>
    <source>
        <strain evidence="10">JCM 3131</strain>
    </source>
</reference>
<dbReference type="CDD" id="cd06261">
    <property type="entry name" value="TM_PBP2"/>
    <property type="match status" value="1"/>
</dbReference>
<keyword evidence="6 7" id="KW-0472">Membrane</keyword>
<comment type="caution">
    <text evidence="10">The sequence shown here is derived from an EMBL/GenBank/DDBJ whole genome shotgun (WGS) entry which is preliminary data.</text>
</comment>
<dbReference type="Proteomes" id="UP000620156">
    <property type="component" value="Unassembled WGS sequence"/>
</dbReference>
<dbReference type="RefSeq" id="WP_229820823.1">
    <property type="nucleotide sequence ID" value="NZ_BMQK01000001.1"/>
</dbReference>
<evidence type="ECO:0000256" key="3">
    <source>
        <dbReference type="ARBA" id="ARBA00022475"/>
    </source>
</evidence>
<dbReference type="InterPro" id="IPR035906">
    <property type="entry name" value="MetI-like_sf"/>
</dbReference>
<dbReference type="Gene3D" id="1.10.3720.10">
    <property type="entry name" value="MetI-like"/>
    <property type="match status" value="1"/>
</dbReference>
<feature type="transmembrane region" description="Helical" evidence="7">
    <location>
        <begin position="318"/>
        <end position="341"/>
    </location>
</feature>
<dbReference type="PANTHER" id="PTHR43005">
    <property type="entry name" value="BLR7065 PROTEIN"/>
    <property type="match status" value="1"/>
</dbReference>
<dbReference type="SUPFAM" id="SSF160964">
    <property type="entry name" value="MalF N-terminal region-like"/>
    <property type="match status" value="1"/>
</dbReference>
<evidence type="ECO:0000256" key="7">
    <source>
        <dbReference type="RuleBase" id="RU363032"/>
    </source>
</evidence>
<dbReference type="EMBL" id="BMQK01000001">
    <property type="protein sequence ID" value="GGQ42909.1"/>
    <property type="molecule type" value="Genomic_DNA"/>
</dbReference>
<feature type="transmembrane region" description="Helical" evidence="7">
    <location>
        <begin position="209"/>
        <end position="234"/>
    </location>
</feature>
<dbReference type="GO" id="GO:0005886">
    <property type="term" value="C:plasma membrane"/>
    <property type="evidence" value="ECO:0007669"/>
    <property type="project" value="UniProtKB-SubCell"/>
</dbReference>
<comment type="subcellular location">
    <subcellularLocation>
        <location evidence="1 7">Cell membrane</location>
        <topology evidence="1 7">Multi-pass membrane protein</topology>
    </subcellularLocation>
</comment>
<dbReference type="PANTHER" id="PTHR43005:SF1">
    <property type="entry name" value="SPERMIDINE_PUTRESCINE TRANSPORT SYSTEM PERMEASE PROTEIN"/>
    <property type="match status" value="1"/>
</dbReference>
<evidence type="ECO:0000256" key="1">
    <source>
        <dbReference type="ARBA" id="ARBA00004651"/>
    </source>
</evidence>
<keyword evidence="3" id="KW-1003">Cell membrane</keyword>
<dbReference type="InterPro" id="IPR000515">
    <property type="entry name" value="MetI-like"/>
</dbReference>
<dbReference type="AlphaFoldDB" id="A0A918BA09"/>
<evidence type="ECO:0000259" key="9">
    <source>
        <dbReference type="PROSITE" id="PS50928"/>
    </source>
</evidence>
<comment type="similarity">
    <text evidence="7">Belongs to the binding-protein-dependent transport system permease family.</text>
</comment>
<evidence type="ECO:0000313" key="10">
    <source>
        <dbReference type="EMBL" id="GGQ42909.1"/>
    </source>
</evidence>
<keyword evidence="2 7" id="KW-0813">Transport</keyword>
<feature type="transmembrane region" description="Helical" evidence="7">
    <location>
        <begin position="71"/>
        <end position="97"/>
    </location>
</feature>
<organism evidence="10 11">
    <name type="scientific">Streptomyces ruber</name>
    <dbReference type="NCBI Taxonomy" id="83378"/>
    <lineage>
        <taxon>Bacteria</taxon>
        <taxon>Bacillati</taxon>
        <taxon>Actinomycetota</taxon>
        <taxon>Actinomycetes</taxon>
        <taxon>Kitasatosporales</taxon>
        <taxon>Streptomycetaceae</taxon>
        <taxon>Streptomyces</taxon>
    </lineage>
</organism>
<sequence length="348" mass="37612">MTTTPLPGPGFAEKDGNGGSDGGGRSDGHDGHDGDDRADRNRSTDPAPPSRTPHPPHRTGPHRALRSLTRALPVTPAVVLLLLFLAGPIAYCAYIAFTDLQLTGQASASFVGLENFRTAFGDEAFRNAVLLTLVFTVLSSLVGQNTLGLALALLMRRASKPVRTLAGGVVVTAWVLPEVVAGFLLYAFFRREGTLNAILDWLHLPSQNWLFTLPILAVSFANVWRGTAFSMLVYSAALAEIPKEVTEAAEVDGASGPRRLWHITLPMIRRSIGTNLMLNTLQTLSVFGLIWVMTRGGPGNRSQTLPLFMYEQAFQNSMIGYGTAVALLLLVVGSLFSLVYLRLLRTEV</sequence>
<evidence type="ECO:0000256" key="6">
    <source>
        <dbReference type="ARBA" id="ARBA00023136"/>
    </source>
</evidence>
<accession>A0A918BA09</accession>
<evidence type="ECO:0000313" key="11">
    <source>
        <dbReference type="Proteomes" id="UP000620156"/>
    </source>
</evidence>
<name>A0A918BA09_9ACTN</name>
<keyword evidence="4 7" id="KW-0812">Transmembrane</keyword>
<reference evidence="10" key="2">
    <citation type="submission" date="2020-09" db="EMBL/GenBank/DDBJ databases">
        <authorList>
            <person name="Sun Q."/>
            <person name="Ohkuma M."/>
        </authorList>
    </citation>
    <scope>NUCLEOTIDE SEQUENCE</scope>
    <source>
        <strain evidence="10">JCM 3131</strain>
    </source>
</reference>
<evidence type="ECO:0000256" key="2">
    <source>
        <dbReference type="ARBA" id="ARBA00022448"/>
    </source>
</evidence>
<evidence type="ECO:0000256" key="4">
    <source>
        <dbReference type="ARBA" id="ARBA00022692"/>
    </source>
</evidence>
<feature type="region of interest" description="Disordered" evidence="8">
    <location>
        <begin position="1"/>
        <end position="62"/>
    </location>
</feature>
<evidence type="ECO:0000256" key="8">
    <source>
        <dbReference type="SAM" id="MobiDB-lite"/>
    </source>
</evidence>
<feature type="transmembrane region" description="Helical" evidence="7">
    <location>
        <begin position="165"/>
        <end position="189"/>
    </location>
</feature>
<dbReference type="Pfam" id="PF00528">
    <property type="entry name" value="BPD_transp_1"/>
    <property type="match status" value="1"/>
</dbReference>
<feature type="transmembrane region" description="Helical" evidence="7">
    <location>
        <begin position="276"/>
        <end position="298"/>
    </location>
</feature>
<dbReference type="SUPFAM" id="SSF161098">
    <property type="entry name" value="MetI-like"/>
    <property type="match status" value="1"/>
</dbReference>
<dbReference type="PROSITE" id="PS50928">
    <property type="entry name" value="ABC_TM1"/>
    <property type="match status" value="1"/>
</dbReference>
<dbReference type="GO" id="GO:0055085">
    <property type="term" value="P:transmembrane transport"/>
    <property type="evidence" value="ECO:0007669"/>
    <property type="project" value="InterPro"/>
</dbReference>
<feature type="domain" description="ABC transmembrane type-1" evidence="9">
    <location>
        <begin position="130"/>
        <end position="340"/>
    </location>
</feature>
<feature type="compositionally biased region" description="Basic and acidic residues" evidence="8">
    <location>
        <begin position="24"/>
        <end position="43"/>
    </location>
</feature>
<protein>
    <submittedName>
        <fullName evidence="10">Amino acid ABC transporter permease</fullName>
    </submittedName>
</protein>
<evidence type="ECO:0000256" key="5">
    <source>
        <dbReference type="ARBA" id="ARBA00022989"/>
    </source>
</evidence>
<feature type="transmembrane region" description="Helical" evidence="7">
    <location>
        <begin position="128"/>
        <end position="153"/>
    </location>
</feature>
<proteinExistence type="inferred from homology"/>
<gene>
    <name evidence="10" type="ORF">GCM10010145_09920</name>
</gene>
<keyword evidence="5 7" id="KW-1133">Transmembrane helix</keyword>
<keyword evidence="11" id="KW-1185">Reference proteome</keyword>